<dbReference type="InterPro" id="IPR002197">
    <property type="entry name" value="HTH_Fis"/>
</dbReference>
<dbReference type="FunFam" id="3.40.50.300:FF:000006">
    <property type="entry name" value="DNA-binding transcriptional regulator NtrC"/>
    <property type="match status" value="1"/>
</dbReference>
<dbReference type="PROSITE" id="PS50110">
    <property type="entry name" value="RESPONSE_REGULATORY"/>
    <property type="match status" value="1"/>
</dbReference>
<dbReference type="Pfam" id="PF00158">
    <property type="entry name" value="Sigma54_activat"/>
    <property type="match status" value="1"/>
</dbReference>
<evidence type="ECO:0000256" key="3">
    <source>
        <dbReference type="ARBA" id="ARBA00023015"/>
    </source>
</evidence>
<dbReference type="eggNOG" id="COG2204">
    <property type="taxonomic scope" value="Bacteria"/>
</dbReference>
<accession>A0A0S6W715</accession>
<dbReference type="Pfam" id="PF25601">
    <property type="entry name" value="AAA_lid_14"/>
    <property type="match status" value="1"/>
</dbReference>
<gene>
    <name evidence="9" type="ORF">U27_02281</name>
</gene>
<dbReference type="InterPro" id="IPR025944">
    <property type="entry name" value="Sigma_54_int_dom_CS"/>
</dbReference>
<dbReference type="GO" id="GO:0005524">
    <property type="term" value="F:ATP binding"/>
    <property type="evidence" value="ECO:0007669"/>
    <property type="project" value="UniProtKB-KW"/>
</dbReference>
<feature type="domain" description="Response regulatory" evidence="8">
    <location>
        <begin position="5"/>
        <end position="120"/>
    </location>
</feature>
<dbReference type="Pfam" id="PF00072">
    <property type="entry name" value="Response_reg"/>
    <property type="match status" value="1"/>
</dbReference>
<dbReference type="CDD" id="cd00009">
    <property type="entry name" value="AAA"/>
    <property type="match status" value="1"/>
</dbReference>
<evidence type="ECO:0000256" key="1">
    <source>
        <dbReference type="ARBA" id="ARBA00022741"/>
    </source>
</evidence>
<keyword evidence="1" id="KW-0547">Nucleotide-binding</keyword>
<dbReference type="EMBL" id="DF820463">
    <property type="protein sequence ID" value="GAK55447.1"/>
    <property type="molecule type" value="Genomic_DNA"/>
</dbReference>
<dbReference type="HOGENOM" id="CLU_000445_0_6_0"/>
<dbReference type="SUPFAM" id="SSF52172">
    <property type="entry name" value="CheY-like"/>
    <property type="match status" value="1"/>
</dbReference>
<dbReference type="GO" id="GO:0000160">
    <property type="term" value="P:phosphorelay signal transduction system"/>
    <property type="evidence" value="ECO:0007669"/>
    <property type="project" value="InterPro"/>
</dbReference>
<dbReference type="InterPro" id="IPR002078">
    <property type="entry name" value="Sigma_54_int"/>
</dbReference>
<evidence type="ECO:0000256" key="2">
    <source>
        <dbReference type="ARBA" id="ARBA00022840"/>
    </source>
</evidence>
<reference evidence="9" key="1">
    <citation type="journal article" date="2015" name="PeerJ">
        <title>First genomic representation of candidate bacterial phylum KSB3 points to enhanced environmental sensing as a trigger of wastewater bulking.</title>
        <authorList>
            <person name="Sekiguchi Y."/>
            <person name="Ohashi A."/>
            <person name="Parks D.H."/>
            <person name="Yamauchi T."/>
            <person name="Tyson G.W."/>
            <person name="Hugenholtz P."/>
        </authorList>
    </citation>
    <scope>NUCLEOTIDE SEQUENCE [LARGE SCALE GENOMIC DNA]</scope>
</reference>
<dbReference type="PROSITE" id="PS50045">
    <property type="entry name" value="SIGMA54_INTERACT_4"/>
    <property type="match status" value="1"/>
</dbReference>
<sequence>MKRATILVVQHDESVFSLLQEYLVRHEFDVLYKSPLQPLTTLLANKHVDLVIVGPFHSAPSDVLEVTQAIQQQNEHVPIIIITGCSSEKQILTALKLGVSDFFTLPLACEELCASITRILAKQHGNGTRKIPDSACETMWTAMIGKTPQICELKTQLMNIAPTESTVLIIGETGTGKELAAEMIHQHSRRKNQPFVSVNCAALPETLIESELFGYERGAFTGAVAQQPGKFEQASGGTILLDEIGDMAYQAQAKILRTLEQREIYRLGSRKSIPIDVRVIAATNHDLEQLMRKNVFRNDLFYRLNVAQIVLPPLRDRKEDIPLLLDHFLHVMNQHFGRQVQRFSDETIDMLLAYDWPGNIRELKNLVEASFINLPPTSVAEITLPTPFIQRFQLAQQSPQKERDQILTALFATNWNKSRAAQKLHWSRMSLYRKMEKYQISLSSPTNPTTNTDS</sequence>
<protein>
    <submittedName>
        <fullName evidence="9">Transcriptional regulatory protein zraR</fullName>
    </submittedName>
</protein>
<evidence type="ECO:0000259" key="7">
    <source>
        <dbReference type="PROSITE" id="PS50045"/>
    </source>
</evidence>
<dbReference type="CDD" id="cd00156">
    <property type="entry name" value="REC"/>
    <property type="match status" value="1"/>
</dbReference>
<dbReference type="InterPro" id="IPR011006">
    <property type="entry name" value="CheY-like_superfamily"/>
</dbReference>
<dbReference type="Gene3D" id="1.10.10.60">
    <property type="entry name" value="Homeodomain-like"/>
    <property type="match status" value="1"/>
</dbReference>
<keyword evidence="5" id="KW-0804">Transcription</keyword>
<dbReference type="InterPro" id="IPR025943">
    <property type="entry name" value="Sigma_54_int_dom_ATP-bd_2"/>
</dbReference>
<dbReference type="PANTHER" id="PTHR32071">
    <property type="entry name" value="TRANSCRIPTIONAL REGULATORY PROTEIN"/>
    <property type="match status" value="1"/>
</dbReference>
<dbReference type="PROSITE" id="PS00688">
    <property type="entry name" value="SIGMA54_INTERACT_3"/>
    <property type="match status" value="1"/>
</dbReference>
<evidence type="ECO:0000256" key="6">
    <source>
        <dbReference type="PROSITE-ProRule" id="PRU00169"/>
    </source>
</evidence>
<dbReference type="SMART" id="SM00448">
    <property type="entry name" value="REC"/>
    <property type="match status" value="1"/>
</dbReference>
<keyword evidence="2" id="KW-0067">ATP-binding</keyword>
<dbReference type="InterPro" id="IPR001789">
    <property type="entry name" value="Sig_transdc_resp-reg_receiver"/>
</dbReference>
<organism evidence="9">
    <name type="scientific">Vecturithrix granuli</name>
    <dbReference type="NCBI Taxonomy" id="1499967"/>
    <lineage>
        <taxon>Bacteria</taxon>
        <taxon>Candidatus Moduliflexota</taxon>
        <taxon>Candidatus Vecturitrichia</taxon>
        <taxon>Candidatus Vecturitrichales</taxon>
        <taxon>Candidatus Vecturitrichaceae</taxon>
        <taxon>Candidatus Vecturithrix</taxon>
    </lineage>
</organism>
<dbReference type="AlphaFoldDB" id="A0A0S6W715"/>
<dbReference type="InterPro" id="IPR003593">
    <property type="entry name" value="AAA+_ATPase"/>
</dbReference>
<dbReference type="SUPFAM" id="SSF46689">
    <property type="entry name" value="Homeodomain-like"/>
    <property type="match status" value="1"/>
</dbReference>
<dbReference type="SUPFAM" id="SSF52540">
    <property type="entry name" value="P-loop containing nucleoside triphosphate hydrolases"/>
    <property type="match status" value="1"/>
</dbReference>
<comment type="caution">
    <text evidence="6">Lacks conserved residue(s) required for the propagation of feature annotation.</text>
</comment>
<dbReference type="Gene3D" id="3.40.50.300">
    <property type="entry name" value="P-loop containing nucleotide triphosphate hydrolases"/>
    <property type="match status" value="1"/>
</dbReference>
<dbReference type="PROSITE" id="PS00676">
    <property type="entry name" value="SIGMA54_INTERACT_2"/>
    <property type="match status" value="1"/>
</dbReference>
<keyword evidence="3" id="KW-0805">Transcription regulation</keyword>
<dbReference type="InterPro" id="IPR009057">
    <property type="entry name" value="Homeodomain-like_sf"/>
</dbReference>
<feature type="domain" description="Sigma-54 factor interaction" evidence="7">
    <location>
        <begin position="143"/>
        <end position="372"/>
    </location>
</feature>
<dbReference type="PANTHER" id="PTHR32071:SF117">
    <property type="entry name" value="PTS-DEPENDENT DIHYDROXYACETONE KINASE OPERON REGULATORY PROTEIN-RELATED"/>
    <property type="match status" value="1"/>
</dbReference>
<evidence type="ECO:0000256" key="4">
    <source>
        <dbReference type="ARBA" id="ARBA00023125"/>
    </source>
</evidence>
<dbReference type="SMART" id="SM00382">
    <property type="entry name" value="AAA"/>
    <property type="match status" value="1"/>
</dbReference>
<dbReference type="Gene3D" id="3.40.50.2300">
    <property type="match status" value="1"/>
</dbReference>
<dbReference type="InterPro" id="IPR058031">
    <property type="entry name" value="AAA_lid_NorR"/>
</dbReference>
<dbReference type="GO" id="GO:0006355">
    <property type="term" value="P:regulation of DNA-templated transcription"/>
    <property type="evidence" value="ECO:0007669"/>
    <property type="project" value="InterPro"/>
</dbReference>
<dbReference type="Proteomes" id="UP000030661">
    <property type="component" value="Unassembled WGS sequence"/>
</dbReference>
<proteinExistence type="predicted"/>
<evidence type="ECO:0000313" key="9">
    <source>
        <dbReference type="EMBL" id="GAK55447.1"/>
    </source>
</evidence>
<dbReference type="Pfam" id="PF02954">
    <property type="entry name" value="HTH_8"/>
    <property type="match status" value="1"/>
</dbReference>
<evidence type="ECO:0000313" key="10">
    <source>
        <dbReference type="Proteomes" id="UP000030661"/>
    </source>
</evidence>
<dbReference type="STRING" id="1499967.U27_02281"/>
<keyword evidence="4" id="KW-0238">DNA-binding</keyword>
<name>A0A0S6W715_VECG1</name>
<dbReference type="GO" id="GO:0043565">
    <property type="term" value="F:sequence-specific DNA binding"/>
    <property type="evidence" value="ECO:0007669"/>
    <property type="project" value="InterPro"/>
</dbReference>
<evidence type="ECO:0000256" key="5">
    <source>
        <dbReference type="ARBA" id="ARBA00023163"/>
    </source>
</evidence>
<dbReference type="Gene3D" id="1.10.8.60">
    <property type="match status" value="1"/>
</dbReference>
<evidence type="ECO:0000259" key="8">
    <source>
        <dbReference type="PROSITE" id="PS50110"/>
    </source>
</evidence>
<dbReference type="PRINTS" id="PR01590">
    <property type="entry name" value="HTHFIS"/>
</dbReference>
<dbReference type="InterPro" id="IPR027417">
    <property type="entry name" value="P-loop_NTPase"/>
</dbReference>
<keyword evidence="10" id="KW-1185">Reference proteome</keyword>